<protein>
    <submittedName>
        <fullName evidence="2">Uncharacterized protein</fullName>
    </submittedName>
</protein>
<organism evidence="2 3">
    <name type="scientific">Qingshengfaniella alkalisoli</name>
    <dbReference type="NCBI Taxonomy" id="2599296"/>
    <lineage>
        <taxon>Bacteria</taxon>
        <taxon>Pseudomonadati</taxon>
        <taxon>Pseudomonadota</taxon>
        <taxon>Alphaproteobacteria</taxon>
        <taxon>Rhodobacterales</taxon>
        <taxon>Paracoccaceae</taxon>
        <taxon>Qingshengfaniella</taxon>
    </lineage>
</organism>
<dbReference type="KEGG" id="lit:FPZ52_06490"/>
<dbReference type="OrthoDB" id="7838199at2"/>
<evidence type="ECO:0000313" key="2">
    <source>
        <dbReference type="EMBL" id="QDY69311.1"/>
    </source>
</evidence>
<sequence>MNIGNQKFRISAYAAEFIKMARFSPSAAKLLFALIYLQEQTDEAWPTIHPYHVNPKDHFVLVKQLREIGFPGRTRSSRFLRNPVNELACTSDLFDHLAISRNGRYLTWQFSKNFFDVMADMDVYALIDISEISMCRRKYDGALLSQIALHRKKRVPEFRLVAPNRGFECSTDMAAPELVPSRVKRQLSPSLQTWANVTGITFAVLLVQSGALPGYTDIVIRMRHETTQWPKHRFTKRAATSLFWTVAPEKDVASADLEEARPKGPPFYLDKKG</sequence>
<accession>A0A5B8IWT6</accession>
<proteinExistence type="predicted"/>
<dbReference type="AlphaFoldDB" id="A0A5B8IWT6"/>
<evidence type="ECO:0000313" key="3">
    <source>
        <dbReference type="Proteomes" id="UP000318483"/>
    </source>
</evidence>
<reference evidence="2 3" key="1">
    <citation type="submission" date="2019-07" db="EMBL/GenBank/DDBJ databases">
        <title>Litoreibacter alkalisoli sp. nov., isolated from saline-alkaline soil.</title>
        <authorList>
            <person name="Wang S."/>
            <person name="Xu L."/>
            <person name="Xing Y.-T."/>
            <person name="Sun J.-Q."/>
        </authorList>
    </citation>
    <scope>NUCLEOTIDE SEQUENCE [LARGE SCALE GENOMIC DNA]</scope>
    <source>
        <strain evidence="2 3">LN3S51</strain>
    </source>
</reference>
<name>A0A5B8IWT6_9RHOB</name>
<evidence type="ECO:0000256" key="1">
    <source>
        <dbReference type="SAM" id="MobiDB-lite"/>
    </source>
</evidence>
<feature type="region of interest" description="Disordered" evidence="1">
    <location>
        <begin position="254"/>
        <end position="273"/>
    </location>
</feature>
<keyword evidence="3" id="KW-1185">Reference proteome</keyword>
<gene>
    <name evidence="2" type="ORF">FPZ52_06490</name>
</gene>
<dbReference type="RefSeq" id="WP_146364690.1">
    <property type="nucleotide sequence ID" value="NZ_CP042261.1"/>
</dbReference>
<dbReference type="Proteomes" id="UP000318483">
    <property type="component" value="Chromosome"/>
</dbReference>
<dbReference type="EMBL" id="CP042261">
    <property type="protein sequence ID" value="QDY69311.1"/>
    <property type="molecule type" value="Genomic_DNA"/>
</dbReference>